<feature type="repeat" description="PPR" evidence="2">
    <location>
        <begin position="33"/>
        <end position="67"/>
    </location>
</feature>
<organism evidence="3 4">
    <name type="scientific">Ectocarpus siliculosus</name>
    <name type="common">Brown alga</name>
    <name type="synonym">Conferva siliculosa</name>
    <dbReference type="NCBI Taxonomy" id="2880"/>
    <lineage>
        <taxon>Eukaryota</taxon>
        <taxon>Sar</taxon>
        <taxon>Stramenopiles</taxon>
        <taxon>Ochrophyta</taxon>
        <taxon>PX clade</taxon>
        <taxon>Phaeophyceae</taxon>
        <taxon>Ectocarpales</taxon>
        <taxon>Ectocarpaceae</taxon>
        <taxon>Ectocarpus</taxon>
    </lineage>
</organism>
<dbReference type="OMA" id="VACAKCT"/>
<dbReference type="PANTHER" id="PTHR47447">
    <property type="entry name" value="OS03G0856100 PROTEIN"/>
    <property type="match status" value="1"/>
</dbReference>
<dbReference type="InterPro" id="IPR002885">
    <property type="entry name" value="PPR_rpt"/>
</dbReference>
<dbReference type="PANTHER" id="PTHR47447:SF17">
    <property type="entry name" value="OS12G0638900 PROTEIN"/>
    <property type="match status" value="1"/>
</dbReference>
<dbReference type="Pfam" id="PF13812">
    <property type="entry name" value="PPR_3"/>
    <property type="match status" value="1"/>
</dbReference>
<dbReference type="EMBL" id="FN649738">
    <property type="protein sequence ID" value="CBN74386.1"/>
    <property type="molecule type" value="Genomic_DNA"/>
</dbReference>
<evidence type="ECO:0008006" key="5">
    <source>
        <dbReference type="Google" id="ProtNLM"/>
    </source>
</evidence>
<dbReference type="STRING" id="2880.D8LHV5"/>
<accession>D8LHV5</accession>
<dbReference type="Proteomes" id="UP000002630">
    <property type="component" value="Linkage Group LG13"/>
</dbReference>
<dbReference type="OrthoDB" id="192772at2759"/>
<gene>
    <name evidence="3" type="ORF">Esi_0020_0077</name>
</gene>
<dbReference type="InParanoid" id="D8LHV5"/>
<dbReference type="PROSITE" id="PS51375">
    <property type="entry name" value="PPR"/>
    <property type="match status" value="1"/>
</dbReference>
<reference evidence="3 4" key="1">
    <citation type="journal article" date="2010" name="Nature">
        <title>The Ectocarpus genome and the independent evolution of multicellularity in brown algae.</title>
        <authorList>
            <person name="Cock J.M."/>
            <person name="Sterck L."/>
            <person name="Rouze P."/>
            <person name="Scornet D."/>
            <person name="Allen A.E."/>
            <person name="Amoutzias G."/>
            <person name="Anthouard V."/>
            <person name="Artiguenave F."/>
            <person name="Aury J.M."/>
            <person name="Badger J.H."/>
            <person name="Beszteri B."/>
            <person name="Billiau K."/>
            <person name="Bonnet E."/>
            <person name="Bothwell J.H."/>
            <person name="Bowler C."/>
            <person name="Boyen C."/>
            <person name="Brownlee C."/>
            <person name="Carrano C.J."/>
            <person name="Charrier B."/>
            <person name="Cho G.Y."/>
            <person name="Coelho S.M."/>
            <person name="Collen J."/>
            <person name="Corre E."/>
            <person name="Da Silva C."/>
            <person name="Delage L."/>
            <person name="Delaroque N."/>
            <person name="Dittami S.M."/>
            <person name="Doulbeau S."/>
            <person name="Elias M."/>
            <person name="Farnham G."/>
            <person name="Gachon C.M."/>
            <person name="Gschloessl B."/>
            <person name="Heesch S."/>
            <person name="Jabbari K."/>
            <person name="Jubin C."/>
            <person name="Kawai H."/>
            <person name="Kimura K."/>
            <person name="Kloareg B."/>
            <person name="Kupper F.C."/>
            <person name="Lang D."/>
            <person name="Le Bail A."/>
            <person name="Leblanc C."/>
            <person name="Lerouge P."/>
            <person name="Lohr M."/>
            <person name="Lopez P.J."/>
            <person name="Martens C."/>
            <person name="Maumus F."/>
            <person name="Michel G."/>
            <person name="Miranda-Saavedra D."/>
            <person name="Morales J."/>
            <person name="Moreau H."/>
            <person name="Motomura T."/>
            <person name="Nagasato C."/>
            <person name="Napoli C.A."/>
            <person name="Nelson D.R."/>
            <person name="Nyvall-Collen P."/>
            <person name="Peters A.F."/>
            <person name="Pommier C."/>
            <person name="Potin P."/>
            <person name="Poulain J."/>
            <person name="Quesneville H."/>
            <person name="Read B."/>
            <person name="Rensing S.A."/>
            <person name="Ritter A."/>
            <person name="Rousvoal S."/>
            <person name="Samanta M."/>
            <person name="Samson G."/>
            <person name="Schroeder D.C."/>
            <person name="Segurens B."/>
            <person name="Strittmatter M."/>
            <person name="Tonon T."/>
            <person name="Tregear J.W."/>
            <person name="Valentin K."/>
            <person name="von Dassow P."/>
            <person name="Yamagishi T."/>
            <person name="Van de Peer Y."/>
            <person name="Wincker P."/>
        </authorList>
    </citation>
    <scope>NUCLEOTIDE SEQUENCE [LARGE SCALE GENOMIC DNA]</scope>
    <source>
        <strain evidence="4">Ec32 / CCAP1310/4</strain>
    </source>
</reference>
<evidence type="ECO:0000256" key="2">
    <source>
        <dbReference type="PROSITE-ProRule" id="PRU00708"/>
    </source>
</evidence>
<evidence type="ECO:0000313" key="3">
    <source>
        <dbReference type="EMBL" id="CBN74386.1"/>
    </source>
</evidence>
<keyword evidence="1" id="KW-0677">Repeat</keyword>
<dbReference type="InterPro" id="IPR011990">
    <property type="entry name" value="TPR-like_helical_dom_sf"/>
</dbReference>
<evidence type="ECO:0000256" key="1">
    <source>
        <dbReference type="ARBA" id="ARBA00022737"/>
    </source>
</evidence>
<dbReference type="AlphaFoldDB" id="D8LHV5"/>
<proteinExistence type="predicted"/>
<dbReference type="EMBL" id="FN648376">
    <property type="protein sequence ID" value="CBN74386.1"/>
    <property type="molecule type" value="Genomic_DNA"/>
</dbReference>
<sequence length="118" mass="13024">MLSTITHPSRRAQKQEEALELLGEMREAGLTPDAVSFTSAMGACLKRGRWTERVFLLEKMRALGVVPGVITYHALMVACAKCTQVWSWLRDVAYAETIALDAANTMGTCYSRGVSLEK</sequence>
<name>D8LHV5_ECTSI</name>
<evidence type="ECO:0000313" key="4">
    <source>
        <dbReference type="Proteomes" id="UP000002630"/>
    </source>
</evidence>
<protein>
    <recommendedName>
        <fullName evidence="5">Pentacotripeptide-repeat region of PRORP domain-containing protein</fullName>
    </recommendedName>
</protein>
<dbReference type="Gene3D" id="1.25.40.10">
    <property type="entry name" value="Tetratricopeptide repeat domain"/>
    <property type="match status" value="1"/>
</dbReference>
<keyword evidence="4" id="KW-1185">Reference proteome</keyword>